<dbReference type="AlphaFoldDB" id="A0A8T2MM03"/>
<evidence type="ECO:0000313" key="2">
    <source>
        <dbReference type="Proteomes" id="UP000824540"/>
    </source>
</evidence>
<evidence type="ECO:0000313" key="1">
    <source>
        <dbReference type="EMBL" id="KAG9329449.1"/>
    </source>
</evidence>
<comment type="caution">
    <text evidence="1">The sequence shown here is derived from an EMBL/GenBank/DDBJ whole genome shotgun (WGS) entry which is preliminary data.</text>
</comment>
<proteinExistence type="predicted"/>
<name>A0A8T2MM03_9TELE</name>
<dbReference type="EMBL" id="JAFBMS010001185">
    <property type="protein sequence ID" value="KAG9329449.1"/>
    <property type="molecule type" value="Genomic_DNA"/>
</dbReference>
<sequence>MKILPEISRGITDADLGSVWKFCPTICPGGAVLDCSGGAGPVKPVGVSVSIDRMVRLTQSR</sequence>
<gene>
    <name evidence="1" type="ORF">JZ751_004702</name>
</gene>
<keyword evidence="2" id="KW-1185">Reference proteome</keyword>
<accession>A0A8T2MM03</accession>
<protein>
    <submittedName>
        <fullName evidence="1">Uncharacterized protein</fullName>
    </submittedName>
</protein>
<dbReference type="Proteomes" id="UP000824540">
    <property type="component" value="Unassembled WGS sequence"/>
</dbReference>
<organism evidence="1 2">
    <name type="scientific">Albula glossodonta</name>
    <name type="common">roundjaw bonefish</name>
    <dbReference type="NCBI Taxonomy" id="121402"/>
    <lineage>
        <taxon>Eukaryota</taxon>
        <taxon>Metazoa</taxon>
        <taxon>Chordata</taxon>
        <taxon>Craniata</taxon>
        <taxon>Vertebrata</taxon>
        <taxon>Euteleostomi</taxon>
        <taxon>Actinopterygii</taxon>
        <taxon>Neopterygii</taxon>
        <taxon>Teleostei</taxon>
        <taxon>Albuliformes</taxon>
        <taxon>Albulidae</taxon>
        <taxon>Albula</taxon>
    </lineage>
</organism>
<reference evidence="1" key="1">
    <citation type="thesis" date="2021" institute="BYU ScholarsArchive" country="Provo, UT, USA">
        <title>Applications of and Algorithms for Genome Assembly and Genomic Analyses with an Emphasis on Marine Teleosts.</title>
        <authorList>
            <person name="Pickett B.D."/>
        </authorList>
    </citation>
    <scope>NUCLEOTIDE SEQUENCE</scope>
    <source>
        <strain evidence="1">HI-2016</strain>
    </source>
</reference>